<dbReference type="AlphaFoldDB" id="F2U3X6"/>
<feature type="compositionally biased region" description="Low complexity" evidence="1">
    <location>
        <begin position="71"/>
        <end position="90"/>
    </location>
</feature>
<protein>
    <recommendedName>
        <fullName evidence="5">FHA domain-containing protein</fullName>
    </recommendedName>
</protein>
<feature type="signal peptide" evidence="2">
    <location>
        <begin position="1"/>
        <end position="19"/>
    </location>
</feature>
<dbReference type="KEGG" id="sre:PTSG_02985"/>
<proteinExistence type="predicted"/>
<dbReference type="EMBL" id="GL832960">
    <property type="protein sequence ID" value="EGD82320.1"/>
    <property type="molecule type" value="Genomic_DNA"/>
</dbReference>
<sequence length="137" mass="14493">MFNLLTWVLSCGGFNNCLGMISHLHSRPVGFDDTCDINLAKYVIIDTPIAQNTHALLTFDPALRQHTLFAPPSATSTTAPPSSTPSTTPPVAERIMVRCGPRKSFEPIPTTGHALASGDIIAVAGVCFVYTTPAAPA</sequence>
<name>F2U3X6_SALR5</name>
<dbReference type="InParanoid" id="F2U3X6"/>
<evidence type="ECO:0000256" key="1">
    <source>
        <dbReference type="SAM" id="MobiDB-lite"/>
    </source>
</evidence>
<evidence type="ECO:0008006" key="5">
    <source>
        <dbReference type="Google" id="ProtNLM"/>
    </source>
</evidence>
<keyword evidence="4" id="KW-1185">Reference proteome</keyword>
<dbReference type="GeneID" id="16077091"/>
<feature type="chain" id="PRO_5003290259" description="FHA domain-containing protein" evidence="2">
    <location>
        <begin position="20"/>
        <end position="137"/>
    </location>
</feature>
<gene>
    <name evidence="3" type="ORF">PTSG_02985</name>
</gene>
<dbReference type="RefSeq" id="XP_004996503.1">
    <property type="nucleotide sequence ID" value="XM_004996446.1"/>
</dbReference>
<evidence type="ECO:0000313" key="4">
    <source>
        <dbReference type="Proteomes" id="UP000007799"/>
    </source>
</evidence>
<accession>F2U3X6</accession>
<evidence type="ECO:0000313" key="3">
    <source>
        <dbReference type="EMBL" id="EGD82320.1"/>
    </source>
</evidence>
<feature type="region of interest" description="Disordered" evidence="1">
    <location>
        <begin position="71"/>
        <end position="91"/>
    </location>
</feature>
<keyword evidence="2" id="KW-0732">Signal</keyword>
<organism evidence="4">
    <name type="scientific">Salpingoeca rosetta (strain ATCC 50818 / BSB-021)</name>
    <dbReference type="NCBI Taxonomy" id="946362"/>
    <lineage>
        <taxon>Eukaryota</taxon>
        <taxon>Choanoflagellata</taxon>
        <taxon>Craspedida</taxon>
        <taxon>Salpingoecidae</taxon>
        <taxon>Salpingoeca</taxon>
    </lineage>
</organism>
<evidence type="ECO:0000256" key="2">
    <source>
        <dbReference type="SAM" id="SignalP"/>
    </source>
</evidence>
<reference evidence="3" key="1">
    <citation type="submission" date="2009-08" db="EMBL/GenBank/DDBJ databases">
        <title>Annotation of Salpingoeca rosetta.</title>
        <authorList>
            <consortium name="The Broad Institute Genome Sequencing Platform"/>
            <person name="Russ C."/>
            <person name="Cuomo C."/>
            <person name="Burger G."/>
            <person name="Gray M.W."/>
            <person name="Holland P.W.H."/>
            <person name="King N."/>
            <person name="Lang F.B.F."/>
            <person name="Roger A.J."/>
            <person name="Ruiz-Trillo I."/>
            <person name="Young S.K."/>
            <person name="Zeng Q."/>
            <person name="Gargeya S."/>
            <person name="Alvarado L."/>
            <person name="Berlin A."/>
            <person name="Chapman S.B."/>
            <person name="Chen Z."/>
            <person name="Freedman E."/>
            <person name="Gellesch M."/>
            <person name="Goldberg J."/>
            <person name="Griggs A."/>
            <person name="Gujja S."/>
            <person name="Heilman E."/>
            <person name="Heiman D."/>
            <person name="Howarth C."/>
            <person name="Mehta T."/>
            <person name="Neiman D."/>
            <person name="Pearson M."/>
            <person name="Roberts A."/>
            <person name="Saif S."/>
            <person name="Shea T."/>
            <person name="Shenoy N."/>
            <person name="Sisk P."/>
            <person name="Stolte C."/>
            <person name="Sykes S."/>
            <person name="White J."/>
            <person name="Yandava C."/>
            <person name="Haas B."/>
            <person name="Nusbaum C."/>
            <person name="Birren B."/>
        </authorList>
    </citation>
    <scope>NUCLEOTIDE SEQUENCE [LARGE SCALE GENOMIC DNA]</scope>
    <source>
        <strain evidence="3">ATCC 50818</strain>
    </source>
</reference>
<dbReference type="Proteomes" id="UP000007799">
    <property type="component" value="Unassembled WGS sequence"/>
</dbReference>